<reference evidence="2" key="2">
    <citation type="submission" date="2020-06" db="EMBL/GenBank/DDBJ databases">
        <authorList>
            <person name="Sheffer M."/>
        </authorList>
    </citation>
    <scope>NUCLEOTIDE SEQUENCE</scope>
</reference>
<proteinExistence type="predicted"/>
<evidence type="ECO:0000313" key="2">
    <source>
        <dbReference type="EMBL" id="KAF8795124.1"/>
    </source>
</evidence>
<dbReference type="PANTHER" id="PTHR12271">
    <property type="entry name" value="POLY A POLYMERASE CID PAP -RELATED"/>
    <property type="match status" value="1"/>
</dbReference>
<dbReference type="GO" id="GO:0031123">
    <property type="term" value="P:RNA 3'-end processing"/>
    <property type="evidence" value="ECO:0007669"/>
    <property type="project" value="TreeGrafter"/>
</dbReference>
<dbReference type="SUPFAM" id="SSF52266">
    <property type="entry name" value="SGNH hydrolase"/>
    <property type="match status" value="1"/>
</dbReference>
<dbReference type="InterPro" id="IPR054708">
    <property type="entry name" value="MTPAP-like_central"/>
</dbReference>
<dbReference type="GO" id="GO:1990817">
    <property type="term" value="F:poly(A) RNA polymerase activity"/>
    <property type="evidence" value="ECO:0007669"/>
    <property type="project" value="TreeGrafter"/>
</dbReference>
<feature type="domain" description="Poly(A) RNA polymerase mitochondrial-like central palm" evidence="1">
    <location>
        <begin position="221"/>
        <end position="285"/>
    </location>
</feature>
<dbReference type="PANTHER" id="PTHR12271:SF133">
    <property type="entry name" value="POLY(A) RNA POLYMERASE, MITOCHONDRIAL"/>
    <property type="match status" value="1"/>
</dbReference>
<organism evidence="2 3">
    <name type="scientific">Argiope bruennichi</name>
    <name type="common">Wasp spider</name>
    <name type="synonym">Aranea bruennichi</name>
    <dbReference type="NCBI Taxonomy" id="94029"/>
    <lineage>
        <taxon>Eukaryota</taxon>
        <taxon>Metazoa</taxon>
        <taxon>Ecdysozoa</taxon>
        <taxon>Arthropoda</taxon>
        <taxon>Chelicerata</taxon>
        <taxon>Arachnida</taxon>
        <taxon>Araneae</taxon>
        <taxon>Araneomorphae</taxon>
        <taxon>Entelegynae</taxon>
        <taxon>Araneoidea</taxon>
        <taxon>Araneidae</taxon>
        <taxon>Argiope</taxon>
    </lineage>
</organism>
<dbReference type="Gene3D" id="3.30.460.10">
    <property type="entry name" value="Beta Polymerase, domain 2"/>
    <property type="match status" value="1"/>
</dbReference>
<dbReference type="Gene3D" id="3.40.50.1110">
    <property type="entry name" value="SGNH hydrolase"/>
    <property type="match status" value="1"/>
</dbReference>
<protein>
    <submittedName>
        <fullName evidence="2">Poly(A) RNA polymerase like protein</fullName>
    </submittedName>
</protein>
<evidence type="ECO:0000313" key="3">
    <source>
        <dbReference type="Proteomes" id="UP000807504"/>
    </source>
</evidence>
<dbReference type="Pfam" id="PF22600">
    <property type="entry name" value="MTPAP-like_central"/>
    <property type="match status" value="1"/>
</dbReference>
<name>A0A8T0FVI8_ARGBR</name>
<accession>A0A8T0FVI8</accession>
<keyword evidence="3" id="KW-1185">Reference proteome</keyword>
<dbReference type="SUPFAM" id="SSF81301">
    <property type="entry name" value="Nucleotidyltransferase"/>
    <property type="match status" value="1"/>
</dbReference>
<dbReference type="AlphaFoldDB" id="A0A8T0FVI8"/>
<evidence type="ECO:0000259" key="1">
    <source>
        <dbReference type="Pfam" id="PF22600"/>
    </source>
</evidence>
<gene>
    <name evidence="2" type="ORF">HNY73_003009</name>
</gene>
<sequence length="297" mass="33817">MRALFIGDSMIKYLHKYVSVESLDFHLDIVSYPGATIERLASNISVHKNYDWVLVHVGTNNASLDTIEVILKKYRALATEVLLHNPGARIIFSNIVPRDFDFLRKEYKESDSCQPSWKNYLARDGLHLNRWGNKLLAGCFLESLIGCISADTASKKIVKTQSSNSGFSFDDSDCKNILDVFTTFSRIIRFDKKFEKSTPKTALTEEEIILESVKSKRKTVSELIEHIYVSEKLSELDTRLRFFFCEFLKDAITGLFPYCDALPFGSSVNGFGKQGCDLDIMIRLYPSQVVQNLNFIS</sequence>
<comment type="caution">
    <text evidence="2">The sequence shown here is derived from an EMBL/GenBank/DDBJ whole genome shotgun (WGS) entry which is preliminary data.</text>
</comment>
<dbReference type="EMBL" id="JABXBU010000002">
    <property type="protein sequence ID" value="KAF8795124.1"/>
    <property type="molecule type" value="Genomic_DNA"/>
</dbReference>
<dbReference type="Proteomes" id="UP000807504">
    <property type="component" value="Unassembled WGS sequence"/>
</dbReference>
<reference evidence="2" key="1">
    <citation type="journal article" date="2020" name="bioRxiv">
        <title>Chromosome-level reference genome of the European wasp spider Argiope bruennichi: a resource for studies on range expansion and evolutionary adaptation.</title>
        <authorList>
            <person name="Sheffer M.M."/>
            <person name="Hoppe A."/>
            <person name="Krehenwinkel H."/>
            <person name="Uhl G."/>
            <person name="Kuss A.W."/>
            <person name="Jensen L."/>
            <person name="Jensen C."/>
            <person name="Gillespie R.G."/>
            <person name="Hoff K.J."/>
            <person name="Prost S."/>
        </authorList>
    </citation>
    <scope>NUCLEOTIDE SEQUENCE</scope>
</reference>
<dbReference type="InterPro" id="IPR036514">
    <property type="entry name" value="SGNH_hydro_sf"/>
</dbReference>
<dbReference type="InterPro" id="IPR043519">
    <property type="entry name" value="NT_sf"/>
</dbReference>